<reference evidence="1 2" key="1">
    <citation type="submission" date="2020-08" db="EMBL/GenBank/DDBJ databases">
        <title>Genomic Encyclopedia of Type Strains, Phase IV (KMG-IV): sequencing the most valuable type-strain genomes for metagenomic binning, comparative biology and taxonomic classification.</title>
        <authorList>
            <person name="Goeker M."/>
        </authorList>
    </citation>
    <scope>NUCLEOTIDE SEQUENCE [LARGE SCALE GENOMIC DNA]</scope>
    <source>
        <strain evidence="1 2">DSM 45385</strain>
    </source>
</reference>
<dbReference type="RefSeq" id="WP_184968041.1">
    <property type="nucleotide sequence ID" value="NZ_JACHIN010000009.1"/>
</dbReference>
<protein>
    <submittedName>
        <fullName evidence="1">Bacteriocin biosynthesis cyclodehydratase domain-containing protein</fullName>
    </submittedName>
</protein>
<keyword evidence="2" id="KW-1185">Reference proteome</keyword>
<name>A0A7W8A9E4_9ACTN</name>
<accession>A0A7W8A9E4</accession>
<comment type="caution">
    <text evidence="1">The sequence shown here is derived from an EMBL/GenBank/DDBJ whole genome shotgun (WGS) entry which is preliminary data.</text>
</comment>
<sequence>MTELTALNIPHMLVSAFEGIGTVGPLVHPSQSACLHCLDLTRRDRDPAWPMVTAHLGGYPAGEIACDTTLAALVAAEATRHALAYLDGHPSIVTNGTIDILPDWQRKRRTWAIHPQCRCIRNNPDSLRMVRAATRD</sequence>
<dbReference type="Gene3D" id="3.40.50.720">
    <property type="entry name" value="NAD(P)-binding Rossmann-like Domain"/>
    <property type="match status" value="1"/>
</dbReference>
<gene>
    <name evidence="1" type="ORF">HNR40_006554</name>
</gene>
<evidence type="ECO:0000313" key="2">
    <source>
        <dbReference type="Proteomes" id="UP000568380"/>
    </source>
</evidence>
<dbReference type="AlphaFoldDB" id="A0A7W8A9E4"/>
<evidence type="ECO:0000313" key="1">
    <source>
        <dbReference type="EMBL" id="MBB5081065.1"/>
    </source>
</evidence>
<dbReference type="EMBL" id="JACHIN010000009">
    <property type="protein sequence ID" value="MBB5081065.1"/>
    <property type="molecule type" value="Genomic_DNA"/>
</dbReference>
<proteinExistence type="predicted"/>
<dbReference type="Proteomes" id="UP000568380">
    <property type="component" value="Unassembled WGS sequence"/>
</dbReference>
<organism evidence="1 2">
    <name type="scientific">Nonomuraea endophytica</name>
    <dbReference type="NCBI Taxonomy" id="714136"/>
    <lineage>
        <taxon>Bacteria</taxon>
        <taxon>Bacillati</taxon>
        <taxon>Actinomycetota</taxon>
        <taxon>Actinomycetes</taxon>
        <taxon>Streptosporangiales</taxon>
        <taxon>Streptosporangiaceae</taxon>
        <taxon>Nonomuraea</taxon>
    </lineage>
</organism>